<feature type="transmembrane region" description="Helical" evidence="7">
    <location>
        <begin position="365"/>
        <end position="386"/>
    </location>
</feature>
<feature type="domain" description="EF-hand" evidence="8">
    <location>
        <begin position="448"/>
        <end position="483"/>
    </location>
</feature>
<dbReference type="Gene3D" id="1.10.238.10">
    <property type="entry name" value="EF-hand"/>
    <property type="match status" value="1"/>
</dbReference>
<dbReference type="AlphaFoldDB" id="A0A7S0ZZR0"/>
<gene>
    <name evidence="9" type="ORF">NSCI0253_LOCUS12369</name>
</gene>
<dbReference type="PANTHER" id="PTHR10037">
    <property type="entry name" value="VOLTAGE-GATED CATION CHANNEL CALCIUM AND SODIUM"/>
    <property type="match status" value="1"/>
</dbReference>
<protein>
    <recommendedName>
        <fullName evidence="8">EF-hand domain-containing protein</fullName>
    </recommendedName>
</protein>
<evidence type="ECO:0000256" key="5">
    <source>
        <dbReference type="ARBA" id="ARBA00023136"/>
    </source>
</evidence>
<dbReference type="Gene3D" id="1.20.120.350">
    <property type="entry name" value="Voltage-gated potassium channels. Chain C"/>
    <property type="match status" value="1"/>
</dbReference>
<dbReference type="InterPro" id="IPR027359">
    <property type="entry name" value="Volt_channel_dom_sf"/>
</dbReference>
<evidence type="ECO:0000256" key="6">
    <source>
        <dbReference type="SAM" id="MobiDB-lite"/>
    </source>
</evidence>
<dbReference type="Pfam" id="PF00520">
    <property type="entry name" value="Ion_trans"/>
    <property type="match status" value="1"/>
</dbReference>
<dbReference type="PROSITE" id="PS00018">
    <property type="entry name" value="EF_HAND_1"/>
    <property type="match status" value="2"/>
</dbReference>
<name>A0A7S0ZZR0_NOCSC</name>
<dbReference type="GO" id="GO:0005509">
    <property type="term" value="F:calcium ion binding"/>
    <property type="evidence" value="ECO:0007669"/>
    <property type="project" value="InterPro"/>
</dbReference>
<dbReference type="SUPFAM" id="SSF81324">
    <property type="entry name" value="Voltage-gated potassium channels"/>
    <property type="match status" value="1"/>
</dbReference>
<evidence type="ECO:0000256" key="4">
    <source>
        <dbReference type="ARBA" id="ARBA00022989"/>
    </source>
</evidence>
<dbReference type="InterPro" id="IPR011992">
    <property type="entry name" value="EF-hand-dom_pair"/>
</dbReference>
<dbReference type="GO" id="GO:0005248">
    <property type="term" value="F:voltage-gated sodium channel activity"/>
    <property type="evidence" value="ECO:0007669"/>
    <property type="project" value="TreeGrafter"/>
</dbReference>
<dbReference type="PANTHER" id="PTHR10037:SF62">
    <property type="entry name" value="SODIUM CHANNEL PROTEIN 60E"/>
    <property type="match status" value="1"/>
</dbReference>
<dbReference type="CDD" id="cd00051">
    <property type="entry name" value="EFh"/>
    <property type="match status" value="1"/>
</dbReference>
<dbReference type="InterPro" id="IPR043203">
    <property type="entry name" value="VGCC_Ca_Na"/>
</dbReference>
<dbReference type="GO" id="GO:0001518">
    <property type="term" value="C:voltage-gated sodium channel complex"/>
    <property type="evidence" value="ECO:0007669"/>
    <property type="project" value="TreeGrafter"/>
</dbReference>
<keyword evidence="2 7" id="KW-0812">Transmembrane</keyword>
<feature type="compositionally biased region" description="Basic and acidic residues" evidence="6">
    <location>
        <begin position="109"/>
        <end position="121"/>
    </location>
</feature>
<proteinExistence type="predicted"/>
<dbReference type="InterPro" id="IPR018247">
    <property type="entry name" value="EF_Hand_1_Ca_BS"/>
</dbReference>
<accession>A0A7S0ZZR0</accession>
<feature type="transmembrane region" description="Helical" evidence="7">
    <location>
        <begin position="256"/>
        <end position="275"/>
    </location>
</feature>
<keyword evidence="4 7" id="KW-1133">Transmembrane helix</keyword>
<reference evidence="9" key="1">
    <citation type="submission" date="2021-01" db="EMBL/GenBank/DDBJ databases">
        <authorList>
            <person name="Corre E."/>
            <person name="Pelletier E."/>
            <person name="Niang G."/>
            <person name="Scheremetjew M."/>
            <person name="Finn R."/>
            <person name="Kale V."/>
            <person name="Holt S."/>
            <person name="Cochrane G."/>
            <person name="Meng A."/>
            <person name="Brown T."/>
            <person name="Cohen L."/>
        </authorList>
    </citation>
    <scope>NUCLEOTIDE SEQUENCE</scope>
</reference>
<evidence type="ECO:0000256" key="3">
    <source>
        <dbReference type="ARBA" id="ARBA00022837"/>
    </source>
</evidence>
<organism evidence="9">
    <name type="scientific">Noctiluca scintillans</name>
    <name type="common">Sea sparkle</name>
    <name type="synonym">Red tide dinoflagellate</name>
    <dbReference type="NCBI Taxonomy" id="2966"/>
    <lineage>
        <taxon>Eukaryota</taxon>
        <taxon>Sar</taxon>
        <taxon>Alveolata</taxon>
        <taxon>Dinophyceae</taxon>
        <taxon>Noctilucales</taxon>
        <taxon>Noctilucaceae</taxon>
        <taxon>Noctiluca</taxon>
    </lineage>
</organism>
<keyword evidence="3" id="KW-0106">Calcium</keyword>
<dbReference type="Gene3D" id="1.10.287.70">
    <property type="match status" value="1"/>
</dbReference>
<comment type="subcellular location">
    <subcellularLocation>
        <location evidence="1">Membrane</location>
        <topology evidence="1">Multi-pass membrane protein</topology>
    </subcellularLocation>
</comment>
<feature type="transmembrane region" description="Helical" evidence="7">
    <location>
        <begin position="215"/>
        <end position="236"/>
    </location>
</feature>
<feature type="transmembrane region" description="Helical" evidence="7">
    <location>
        <begin position="398"/>
        <end position="423"/>
    </location>
</feature>
<sequence length="573" mass="63919">MVDDVLSGQPAVCTATVEDVLLSVDPGAAVRELTVVLQRHHENMLASLRDWAIDCGASPIELERWSAVMSPRHVSFTQDPTGDAEESKGTSENSDAHLSKDSVLPTCGDTRENPPEREPRKLQKSGTGGSGISRLSWDLDGEDCRRLQEAIDVSKKPSNRSSLSAIATLARRRTPLKRFVESPVFEQFVHLAVMSNCIAIGAETQYMALNPHHGIPLWILVMNTSFTSIFLVEMLLRVGAEGRQFLAPGRRGWNLFDTFIVLTSLFDTVMAGILPESKVIRIVRMWRVVRAVRAFRAPHIVRYVAPLRMLVHSTLVTMRSLFWAMVLIFVIVYVFGIIFTQASTDHRATHCLIEPHDECDQLGQFWGTLFISLLTLFQAMSGGVSWRDSIEPLASINMFYVLVFLAYISFVLFAVLNVVTGVFCSSAIETAQRDPDLIMDSLAANKRSSIERIEALFGKIDRDNSGSITYHELHEQLQVDSVQAYFAALELDISDAWTLFKILDTDRTGSIDTHEFSRGLLRMKGNAKAIDFAKMELENRDLARRMNTCLRGIDSRLSNLPTGLNSPGQGLDV</sequence>
<evidence type="ECO:0000256" key="1">
    <source>
        <dbReference type="ARBA" id="ARBA00004141"/>
    </source>
</evidence>
<feature type="compositionally biased region" description="Basic and acidic residues" evidence="6">
    <location>
        <begin position="85"/>
        <end position="100"/>
    </location>
</feature>
<evidence type="ECO:0000256" key="7">
    <source>
        <dbReference type="SAM" id="Phobius"/>
    </source>
</evidence>
<dbReference type="SUPFAM" id="SSF47473">
    <property type="entry name" value="EF-hand"/>
    <property type="match status" value="1"/>
</dbReference>
<evidence type="ECO:0000313" key="9">
    <source>
        <dbReference type="EMBL" id="CAD8838021.1"/>
    </source>
</evidence>
<dbReference type="PROSITE" id="PS50222">
    <property type="entry name" value="EF_HAND_2"/>
    <property type="match status" value="2"/>
</dbReference>
<evidence type="ECO:0000259" key="8">
    <source>
        <dbReference type="PROSITE" id="PS50222"/>
    </source>
</evidence>
<keyword evidence="5 7" id="KW-0472">Membrane</keyword>
<dbReference type="SMART" id="SM00054">
    <property type="entry name" value="EFh"/>
    <property type="match status" value="2"/>
</dbReference>
<dbReference type="InterPro" id="IPR002048">
    <property type="entry name" value="EF_hand_dom"/>
</dbReference>
<feature type="transmembrane region" description="Helical" evidence="7">
    <location>
        <begin position="321"/>
        <end position="339"/>
    </location>
</feature>
<dbReference type="InterPro" id="IPR005821">
    <property type="entry name" value="Ion_trans_dom"/>
</dbReference>
<dbReference type="EMBL" id="HBFQ01017742">
    <property type="protein sequence ID" value="CAD8838021.1"/>
    <property type="molecule type" value="Transcribed_RNA"/>
</dbReference>
<feature type="region of interest" description="Disordered" evidence="6">
    <location>
        <begin position="73"/>
        <end position="137"/>
    </location>
</feature>
<dbReference type="Pfam" id="PF13202">
    <property type="entry name" value="EF-hand_5"/>
    <property type="match status" value="2"/>
</dbReference>
<evidence type="ECO:0000256" key="2">
    <source>
        <dbReference type="ARBA" id="ARBA00022692"/>
    </source>
</evidence>
<feature type="domain" description="EF-hand" evidence="8">
    <location>
        <begin position="491"/>
        <end position="526"/>
    </location>
</feature>